<dbReference type="RefSeq" id="WP_204044560.1">
    <property type="nucleotide sequence ID" value="NZ_BOOA01000067.1"/>
</dbReference>
<evidence type="ECO:0000313" key="4">
    <source>
        <dbReference type="Proteomes" id="UP000640052"/>
    </source>
</evidence>
<dbReference type="Proteomes" id="UP000640052">
    <property type="component" value="Unassembled WGS sequence"/>
</dbReference>
<protein>
    <recommendedName>
        <fullName evidence="5">Lipoprotein</fullName>
    </recommendedName>
</protein>
<evidence type="ECO:0000256" key="1">
    <source>
        <dbReference type="SAM" id="MobiDB-lite"/>
    </source>
</evidence>
<comment type="caution">
    <text evidence="3">The sequence shown here is derived from an EMBL/GenBank/DDBJ whole genome shotgun (WGS) entry which is preliminary data.</text>
</comment>
<evidence type="ECO:0008006" key="5">
    <source>
        <dbReference type="Google" id="ProtNLM"/>
    </source>
</evidence>
<feature type="region of interest" description="Disordered" evidence="1">
    <location>
        <begin position="18"/>
        <end position="38"/>
    </location>
</feature>
<keyword evidence="4" id="KW-1185">Reference proteome</keyword>
<organism evidence="3 4">
    <name type="scientific">Acrocarpospora phusangensis</name>
    <dbReference type="NCBI Taxonomy" id="1070424"/>
    <lineage>
        <taxon>Bacteria</taxon>
        <taxon>Bacillati</taxon>
        <taxon>Actinomycetota</taxon>
        <taxon>Actinomycetes</taxon>
        <taxon>Streptosporangiales</taxon>
        <taxon>Streptosporangiaceae</taxon>
        <taxon>Acrocarpospora</taxon>
    </lineage>
</organism>
<keyword evidence="2" id="KW-0732">Signal</keyword>
<gene>
    <name evidence="3" type="ORF">Aph01nite_62270</name>
</gene>
<accession>A0A919URD5</accession>
<dbReference type="EMBL" id="BOOA01000067">
    <property type="protein sequence ID" value="GIH27917.1"/>
    <property type="molecule type" value="Genomic_DNA"/>
</dbReference>
<feature type="signal peptide" evidence="2">
    <location>
        <begin position="1"/>
        <end position="18"/>
    </location>
</feature>
<sequence length="151" mass="15588">MRLVIALAAAVLATAACGTSTSSGTPSPTAPTSSTVTTTPSAAGPVYVFNLFGDEQGKPDQRPGNLVVSEFSSLKDVNWQSWGPDTAVGSGKLSGSWCLPECLDKPYDATVTLSAIKQAEGQSYFSKYDIQVDLPVAQQEGADLSGTLATP</sequence>
<proteinExistence type="predicted"/>
<dbReference type="AlphaFoldDB" id="A0A919URD5"/>
<feature type="chain" id="PRO_5039444729" description="Lipoprotein" evidence="2">
    <location>
        <begin position="19"/>
        <end position="151"/>
    </location>
</feature>
<reference evidence="3" key="1">
    <citation type="submission" date="2021-01" db="EMBL/GenBank/DDBJ databases">
        <title>Whole genome shotgun sequence of Acrocarpospora phusangensis NBRC 108782.</title>
        <authorList>
            <person name="Komaki H."/>
            <person name="Tamura T."/>
        </authorList>
    </citation>
    <scope>NUCLEOTIDE SEQUENCE</scope>
    <source>
        <strain evidence="3">NBRC 108782</strain>
    </source>
</reference>
<dbReference type="PROSITE" id="PS51257">
    <property type="entry name" value="PROKAR_LIPOPROTEIN"/>
    <property type="match status" value="1"/>
</dbReference>
<evidence type="ECO:0000256" key="2">
    <source>
        <dbReference type="SAM" id="SignalP"/>
    </source>
</evidence>
<evidence type="ECO:0000313" key="3">
    <source>
        <dbReference type="EMBL" id="GIH27917.1"/>
    </source>
</evidence>
<name>A0A919URD5_9ACTN</name>